<dbReference type="InterPro" id="IPR033469">
    <property type="entry name" value="CYTH-like_dom_sf"/>
</dbReference>
<dbReference type="GeneID" id="55604559"/>
<keyword evidence="3" id="KW-1185">Reference proteome</keyword>
<dbReference type="PIRSF" id="PIRSF016487">
    <property type="entry name" value="CYTH_UCP016487"/>
    <property type="match status" value="1"/>
</dbReference>
<feature type="domain" description="CYTH" evidence="1">
    <location>
        <begin position="2"/>
        <end position="154"/>
    </location>
</feature>
<evidence type="ECO:0000259" key="1">
    <source>
        <dbReference type="SMART" id="SM01118"/>
    </source>
</evidence>
<dbReference type="InterPro" id="IPR023577">
    <property type="entry name" value="CYTH_domain"/>
</dbReference>
<dbReference type="KEGG" id="vg:55604559"/>
<reference evidence="2 3" key="1">
    <citation type="submission" date="2017-07" db="EMBL/GenBank/DDBJ databases">
        <title>In vitro design and evaluation of phage cocktails against multidrug-resistant Aeromonas salmonicida.</title>
        <authorList>
            <person name="Chen L."/>
            <person name="Yuan S."/>
            <person name="Ma Y."/>
        </authorList>
    </citation>
    <scope>NUCLEOTIDE SEQUENCE [LARGE SCALE GENOMIC DNA]</scope>
</reference>
<evidence type="ECO:0000313" key="3">
    <source>
        <dbReference type="Proteomes" id="UP000226092"/>
    </source>
</evidence>
<organism evidence="2 3">
    <name type="scientific">Aeromonas phage AS-zj</name>
    <dbReference type="NCBI Taxonomy" id="2024208"/>
    <lineage>
        <taxon>Viruses</taxon>
        <taxon>Duplodnaviria</taxon>
        <taxon>Heunggongvirae</taxon>
        <taxon>Uroviricota</taxon>
        <taxon>Caudoviricetes</taxon>
        <taxon>Pantevenvirales</taxon>
        <taxon>Straboviridae</taxon>
        <taxon>Emmerichvirinae</taxon>
        <taxon>Ceceduovirus</taxon>
        <taxon>Ceceduovirus aszj</taxon>
    </lineage>
</organism>
<evidence type="ECO:0000313" key="2">
    <source>
        <dbReference type="EMBL" id="ASU00360.1"/>
    </source>
</evidence>
<dbReference type="SMART" id="SM01118">
    <property type="entry name" value="CYTH"/>
    <property type="match status" value="1"/>
</dbReference>
<proteinExistence type="predicted"/>
<sequence length="158" mass="19446">MAREIERKWVVDRPMIPWYAIDMFEEELEHQEQWYVDGIRYRHCEDYYGSHWYIKTVKTGFGLEREEIETDMEHDEFWEIINNQNSKPVRKTRYKIPCEDVTIEVDLMEDFPCVYAEIEFGSVEEALAFDKIPYWFKEEVTNDTNHSMYAYFMRYNDE</sequence>
<dbReference type="EMBL" id="MF448340">
    <property type="protein sequence ID" value="ASU00360.1"/>
    <property type="molecule type" value="Genomic_DNA"/>
</dbReference>
<name>A0A223LD37_9CAUD</name>
<dbReference type="RefSeq" id="YP_009834492.1">
    <property type="nucleotide sequence ID" value="NC_048673.1"/>
</dbReference>
<protein>
    <recommendedName>
        <fullName evidence="1">CYTH domain-containing protein</fullName>
    </recommendedName>
</protein>
<dbReference type="Gene3D" id="2.40.320.10">
    <property type="entry name" value="Hypothetical Protein Pfu-838710-001"/>
    <property type="match status" value="1"/>
</dbReference>
<dbReference type="Proteomes" id="UP000226092">
    <property type="component" value="Segment"/>
</dbReference>
<dbReference type="SUPFAM" id="SSF55154">
    <property type="entry name" value="CYTH-like phosphatases"/>
    <property type="match status" value="1"/>
</dbReference>
<dbReference type="InterPro" id="IPR012042">
    <property type="entry name" value="NeuTTM/CthTTM-like"/>
</dbReference>
<accession>A0A223LD37</accession>